<keyword evidence="3" id="KW-1185">Reference proteome</keyword>
<dbReference type="PANTHER" id="PTHR46791:SF13">
    <property type="entry name" value="CLR5 DOMAIN-CONTAINING PROTEIN"/>
    <property type="match status" value="1"/>
</dbReference>
<accession>A0A9Q1HKS0</accession>
<dbReference type="InterPro" id="IPR012337">
    <property type="entry name" value="RNaseH-like_sf"/>
</dbReference>
<dbReference type="Proteomes" id="UP001152320">
    <property type="component" value="Chromosome 1"/>
</dbReference>
<dbReference type="InterPro" id="IPR058913">
    <property type="entry name" value="Integrase_dom_put"/>
</dbReference>
<dbReference type="SUPFAM" id="SSF53098">
    <property type="entry name" value="Ribonuclease H-like"/>
    <property type="match status" value="1"/>
</dbReference>
<organism evidence="2 3">
    <name type="scientific">Holothuria leucospilota</name>
    <name type="common">Black long sea cucumber</name>
    <name type="synonym">Mertensiothuria leucospilota</name>
    <dbReference type="NCBI Taxonomy" id="206669"/>
    <lineage>
        <taxon>Eukaryota</taxon>
        <taxon>Metazoa</taxon>
        <taxon>Echinodermata</taxon>
        <taxon>Eleutherozoa</taxon>
        <taxon>Echinozoa</taxon>
        <taxon>Holothuroidea</taxon>
        <taxon>Aspidochirotacea</taxon>
        <taxon>Aspidochirotida</taxon>
        <taxon>Holothuriidae</taxon>
        <taxon>Holothuria</taxon>
    </lineage>
</organism>
<feature type="domain" description="Integrase core" evidence="1">
    <location>
        <begin position="122"/>
        <end position="295"/>
    </location>
</feature>
<protein>
    <recommendedName>
        <fullName evidence="1">Integrase core domain-containing protein</fullName>
    </recommendedName>
</protein>
<proteinExistence type="predicted"/>
<sequence>MDIHNRNQIIEEYFFCGYSYSEIKHLLADVHEEIISLRQLKRILSSRGLFRRKALSRLEDVATVIEDELNTSGSCIGYRFMHQVLLSKHGIRTTRETVREVVKALDPEGVEARRSHRLRRRVYHVRGPNDVWHIDGNDKLIPYGLAIHGAIDGYSRKVLWLEVGRTNKNPEVTAAYFLKCVRNLNGTALTLRFDPGSENGLTADIQTVLTFGEGRSLYGRSTANQRIEAWWSFLKRSCLTWWINFFKDMTFTGTFDNSQPLQIDAVRYFFGPILQAELHHLLDHWNTHRMRNVRESECPGGRPNILFAAPRLTGTEDFKYPLDEADIDAVADTLEDNEEALCSMEVKETGRPSSEALEL</sequence>
<dbReference type="AlphaFoldDB" id="A0A9Q1HKS0"/>
<evidence type="ECO:0000313" key="3">
    <source>
        <dbReference type="Proteomes" id="UP001152320"/>
    </source>
</evidence>
<dbReference type="Pfam" id="PF24764">
    <property type="entry name" value="rva_4"/>
    <property type="match status" value="1"/>
</dbReference>
<name>A0A9Q1HKS0_HOLLE</name>
<gene>
    <name evidence="2" type="ORF">HOLleu_01148</name>
</gene>
<dbReference type="EMBL" id="JAIZAY010000001">
    <property type="protein sequence ID" value="KAJ8048718.1"/>
    <property type="molecule type" value="Genomic_DNA"/>
</dbReference>
<comment type="caution">
    <text evidence="2">The sequence shown here is derived from an EMBL/GenBank/DDBJ whole genome shotgun (WGS) entry which is preliminary data.</text>
</comment>
<dbReference type="PANTHER" id="PTHR46791">
    <property type="entry name" value="EXPRESSED PROTEIN"/>
    <property type="match status" value="1"/>
</dbReference>
<dbReference type="OrthoDB" id="5958017at2759"/>
<evidence type="ECO:0000313" key="2">
    <source>
        <dbReference type="EMBL" id="KAJ8048718.1"/>
    </source>
</evidence>
<reference evidence="2" key="1">
    <citation type="submission" date="2021-10" db="EMBL/GenBank/DDBJ databases">
        <title>Tropical sea cucumber genome reveals ecological adaptation and Cuvierian tubules defense mechanism.</title>
        <authorList>
            <person name="Chen T."/>
        </authorList>
    </citation>
    <scope>NUCLEOTIDE SEQUENCE</scope>
    <source>
        <strain evidence="2">Nanhai2018</strain>
        <tissue evidence="2">Muscle</tissue>
    </source>
</reference>
<evidence type="ECO:0000259" key="1">
    <source>
        <dbReference type="Pfam" id="PF24764"/>
    </source>
</evidence>